<proteinExistence type="inferred from homology"/>
<comment type="similarity">
    <text evidence="1">Belongs to the enoyl-CoA hydratase/isomerase family.</text>
</comment>
<dbReference type="EC" id="4.2.1.17" evidence="3"/>
<dbReference type="FunFam" id="3.90.226.10:FF:000009">
    <property type="entry name" value="Carnitinyl-CoA dehydratase"/>
    <property type="match status" value="1"/>
</dbReference>
<dbReference type="CDD" id="cd06558">
    <property type="entry name" value="crotonase-like"/>
    <property type="match status" value="1"/>
</dbReference>
<accession>A0A844SLG2</accession>
<dbReference type="EMBL" id="WQNF01000001">
    <property type="protein sequence ID" value="MVT63921.1"/>
    <property type="molecule type" value="Genomic_DNA"/>
</dbReference>
<evidence type="ECO:0000256" key="1">
    <source>
        <dbReference type="ARBA" id="ARBA00005254"/>
    </source>
</evidence>
<dbReference type="InterPro" id="IPR014748">
    <property type="entry name" value="Enoyl-CoA_hydra_C"/>
</dbReference>
<protein>
    <submittedName>
        <fullName evidence="3">Enoyl-CoA hydratase</fullName>
        <ecNumber evidence="3">4.2.1.17</ecNumber>
    </submittedName>
</protein>
<dbReference type="GO" id="GO:0006635">
    <property type="term" value="P:fatty acid beta-oxidation"/>
    <property type="evidence" value="ECO:0007669"/>
    <property type="project" value="TreeGrafter"/>
</dbReference>
<gene>
    <name evidence="3" type="ORF">GPL21_02165</name>
</gene>
<dbReference type="InterPro" id="IPR001753">
    <property type="entry name" value="Enoyl-CoA_hydra/iso"/>
</dbReference>
<dbReference type="Proteomes" id="UP000436468">
    <property type="component" value="Unassembled WGS sequence"/>
</dbReference>
<keyword evidence="2 3" id="KW-0456">Lyase</keyword>
<dbReference type="Gene3D" id="1.10.12.10">
    <property type="entry name" value="Lyase 2-enoyl-coa Hydratase, Chain A, domain 2"/>
    <property type="match status" value="1"/>
</dbReference>
<name>A0A844SLG2_9BRAD</name>
<dbReference type="Pfam" id="PF00378">
    <property type="entry name" value="ECH_1"/>
    <property type="match status" value="1"/>
</dbReference>
<dbReference type="AlphaFoldDB" id="A0A844SLG2"/>
<dbReference type="FunFam" id="1.10.12.10:FF:000001">
    <property type="entry name" value="Probable enoyl-CoA hydratase, mitochondrial"/>
    <property type="match status" value="1"/>
</dbReference>
<dbReference type="Gene3D" id="3.90.226.10">
    <property type="entry name" value="2-enoyl-CoA Hydratase, Chain A, domain 1"/>
    <property type="match status" value="1"/>
</dbReference>
<dbReference type="InterPro" id="IPR029045">
    <property type="entry name" value="ClpP/crotonase-like_dom_sf"/>
</dbReference>
<comment type="caution">
    <text evidence="3">The sequence shown here is derived from an EMBL/GenBank/DDBJ whole genome shotgun (WGS) entry which is preliminary data.</text>
</comment>
<organism evidence="3 4">
    <name type="scientific">Bradyrhizobium pachyrhizi</name>
    <dbReference type="NCBI Taxonomy" id="280333"/>
    <lineage>
        <taxon>Bacteria</taxon>
        <taxon>Pseudomonadati</taxon>
        <taxon>Pseudomonadota</taxon>
        <taxon>Alphaproteobacteria</taxon>
        <taxon>Hyphomicrobiales</taxon>
        <taxon>Nitrobacteraceae</taxon>
        <taxon>Bradyrhizobium</taxon>
    </lineage>
</organism>
<dbReference type="GO" id="GO:0004300">
    <property type="term" value="F:enoyl-CoA hydratase activity"/>
    <property type="evidence" value="ECO:0007669"/>
    <property type="project" value="UniProtKB-EC"/>
</dbReference>
<dbReference type="PANTHER" id="PTHR11941">
    <property type="entry name" value="ENOYL-COA HYDRATASE-RELATED"/>
    <property type="match status" value="1"/>
</dbReference>
<evidence type="ECO:0000313" key="4">
    <source>
        <dbReference type="Proteomes" id="UP000436468"/>
    </source>
</evidence>
<reference evidence="3 4" key="1">
    <citation type="submission" date="2019-12" db="EMBL/GenBank/DDBJ databases">
        <title>Draft genome sequences Bradyrhizobium cajani AMBPC1010, Bradyrhizobium pachyrhizi AMBPC1040 and Bradyrhizobium yuanmingense ALSPC3051, three plant growth promoting strains isolated from nodules of Cajanus cajan L. in Dominican Republic.</title>
        <authorList>
            <person name="Flores-Felix J.D."/>
            <person name="Araujo J."/>
            <person name="Diaz-Alcantara C."/>
            <person name="Gonzalez-Andres F."/>
            <person name="Velazquez E."/>
        </authorList>
    </citation>
    <scope>NUCLEOTIDE SEQUENCE [LARGE SCALE GENOMIC DNA]</scope>
    <source>
        <strain evidence="3 4">1040</strain>
    </source>
</reference>
<keyword evidence="4" id="KW-1185">Reference proteome</keyword>
<dbReference type="PANTHER" id="PTHR11941:SF54">
    <property type="entry name" value="ENOYL-COA HYDRATASE, MITOCHONDRIAL"/>
    <property type="match status" value="1"/>
</dbReference>
<evidence type="ECO:0000313" key="3">
    <source>
        <dbReference type="EMBL" id="MVT63921.1"/>
    </source>
</evidence>
<evidence type="ECO:0000256" key="2">
    <source>
        <dbReference type="ARBA" id="ARBA00023239"/>
    </source>
</evidence>
<dbReference type="SUPFAM" id="SSF52096">
    <property type="entry name" value="ClpP/crotonase"/>
    <property type="match status" value="1"/>
</dbReference>
<sequence length="277" mass="30172">MPFFESLRAREPSMRTDFQTIKVERRDGDILLVTLHRPEASNAMNTQMGLDLVELFEGFSTDIEGLRTVILTGHGDKAFCAGGDLKQRNGMTDEAWQAQHLVFERMLRALLGCPIPVIGAINGAAYGGGCEIAAALDFVYASTNARFALTEVTLGIMPGGGGTQNLPRAVGERRAKELILSGQPFSAAEAERWGLVNRVLPPGELLEATFAIAHRIAANGPISVRQAKQAIHRGLQMSLANGLAFEIEAYNRLVPTADRREGVLAFNERRKPNFQGK</sequence>